<gene>
    <name evidence="3" type="ORF">LCGC14_3068730</name>
</gene>
<dbReference type="NCBIfam" id="TIGR03595">
    <property type="entry name" value="Obg_CgtA_exten"/>
    <property type="match status" value="1"/>
</dbReference>
<dbReference type="PROSITE" id="PS51881">
    <property type="entry name" value="OCT"/>
    <property type="match status" value="1"/>
</dbReference>
<sequence length="75" mass="8539">VERRGERTFRVSGPSVERLVQRHELENLEALAYVEERLRAIGVIRELESQGFESGDEVEIGESAFLLYPGMGYPD</sequence>
<feature type="non-terminal residue" evidence="3">
    <location>
        <position position="1"/>
    </location>
</feature>
<dbReference type="EMBL" id="LAZR01065202">
    <property type="protein sequence ID" value="KKK56018.1"/>
    <property type="molecule type" value="Genomic_DNA"/>
</dbReference>
<accession>A0A0F8WHE3</accession>
<dbReference type="SUPFAM" id="SSF102741">
    <property type="entry name" value="Obg GTP-binding protein C-terminal domain"/>
    <property type="match status" value="1"/>
</dbReference>
<reference evidence="3" key="1">
    <citation type="journal article" date="2015" name="Nature">
        <title>Complex archaea that bridge the gap between prokaryotes and eukaryotes.</title>
        <authorList>
            <person name="Spang A."/>
            <person name="Saw J.H."/>
            <person name="Jorgensen S.L."/>
            <person name="Zaremba-Niedzwiedzka K."/>
            <person name="Martijn J."/>
            <person name="Lind A.E."/>
            <person name="van Eijk R."/>
            <person name="Schleper C."/>
            <person name="Guy L."/>
            <person name="Ettema T.J."/>
        </authorList>
    </citation>
    <scope>NUCLEOTIDE SEQUENCE</scope>
</reference>
<evidence type="ECO:0000259" key="2">
    <source>
        <dbReference type="PROSITE" id="PS51881"/>
    </source>
</evidence>
<dbReference type="AlphaFoldDB" id="A0A0F8WHE3"/>
<dbReference type="Gene3D" id="3.30.300.350">
    <property type="entry name" value="GTP-binding protein OBG, C-terminal domain"/>
    <property type="match status" value="1"/>
</dbReference>
<proteinExistence type="predicted"/>
<dbReference type="Pfam" id="PF09269">
    <property type="entry name" value="DUF1967"/>
    <property type="match status" value="1"/>
</dbReference>
<dbReference type="InterPro" id="IPR036346">
    <property type="entry name" value="GTP-bd_prot_GTP1/OBG_C_sf"/>
</dbReference>
<organism evidence="3">
    <name type="scientific">marine sediment metagenome</name>
    <dbReference type="NCBI Taxonomy" id="412755"/>
    <lineage>
        <taxon>unclassified sequences</taxon>
        <taxon>metagenomes</taxon>
        <taxon>ecological metagenomes</taxon>
    </lineage>
</organism>
<evidence type="ECO:0000256" key="1">
    <source>
        <dbReference type="ARBA" id="ARBA00023134"/>
    </source>
</evidence>
<keyword evidence="1" id="KW-0547">Nucleotide-binding</keyword>
<feature type="domain" description="OCT" evidence="2">
    <location>
        <begin position="1"/>
        <end position="69"/>
    </location>
</feature>
<protein>
    <recommendedName>
        <fullName evidence="2">OCT domain-containing protein</fullName>
    </recommendedName>
</protein>
<evidence type="ECO:0000313" key="3">
    <source>
        <dbReference type="EMBL" id="KKK56018.1"/>
    </source>
</evidence>
<keyword evidence="1" id="KW-0342">GTP-binding</keyword>
<dbReference type="GO" id="GO:0005525">
    <property type="term" value="F:GTP binding"/>
    <property type="evidence" value="ECO:0007669"/>
    <property type="project" value="UniProtKB-KW"/>
</dbReference>
<comment type="caution">
    <text evidence="3">The sequence shown here is derived from an EMBL/GenBank/DDBJ whole genome shotgun (WGS) entry which is preliminary data.</text>
</comment>
<dbReference type="InterPro" id="IPR015349">
    <property type="entry name" value="OCT_dom"/>
</dbReference>
<name>A0A0F8WHE3_9ZZZZ</name>